<evidence type="ECO:0000313" key="3">
    <source>
        <dbReference type="EMBL" id="PNF22818.1"/>
    </source>
</evidence>
<feature type="chain" id="PRO_5014334809" description="Chitin-binding type-4 domain-containing protein" evidence="1">
    <location>
        <begin position="18"/>
        <end position="210"/>
    </location>
</feature>
<keyword evidence="1" id="KW-0732">Signal</keyword>
<proteinExistence type="predicted"/>
<keyword evidence="4" id="KW-1185">Reference proteome</keyword>
<dbReference type="STRING" id="105785.A0A2J7Q2K5"/>
<name>A0A2J7Q2K5_9NEOP</name>
<gene>
    <name evidence="3" type="ORF">B7P43_G02518</name>
</gene>
<reference evidence="3 4" key="1">
    <citation type="submission" date="2017-12" db="EMBL/GenBank/DDBJ databases">
        <title>Hemimetabolous genomes reveal molecular basis of termite eusociality.</title>
        <authorList>
            <person name="Harrison M.C."/>
            <person name="Jongepier E."/>
            <person name="Robertson H.M."/>
            <person name="Arning N."/>
            <person name="Bitard-Feildel T."/>
            <person name="Chao H."/>
            <person name="Childers C.P."/>
            <person name="Dinh H."/>
            <person name="Doddapaneni H."/>
            <person name="Dugan S."/>
            <person name="Gowin J."/>
            <person name="Greiner C."/>
            <person name="Han Y."/>
            <person name="Hu H."/>
            <person name="Hughes D.S.T."/>
            <person name="Huylmans A.-K."/>
            <person name="Kemena C."/>
            <person name="Kremer L.P.M."/>
            <person name="Lee S.L."/>
            <person name="Lopez-Ezquerra A."/>
            <person name="Mallet L."/>
            <person name="Monroy-Kuhn J.M."/>
            <person name="Moser A."/>
            <person name="Murali S.C."/>
            <person name="Muzny D.M."/>
            <person name="Otani S."/>
            <person name="Piulachs M.-D."/>
            <person name="Poelchau M."/>
            <person name="Qu J."/>
            <person name="Schaub F."/>
            <person name="Wada-Katsumata A."/>
            <person name="Worley K.C."/>
            <person name="Xie Q."/>
            <person name="Ylla G."/>
            <person name="Poulsen M."/>
            <person name="Gibbs R.A."/>
            <person name="Schal C."/>
            <person name="Richards S."/>
            <person name="Belles X."/>
            <person name="Korb J."/>
            <person name="Bornberg-Bauer E."/>
        </authorList>
    </citation>
    <scope>NUCLEOTIDE SEQUENCE [LARGE SCALE GENOMIC DNA]</scope>
    <source>
        <tissue evidence="3">Whole body</tissue>
    </source>
</reference>
<evidence type="ECO:0000256" key="1">
    <source>
        <dbReference type="SAM" id="SignalP"/>
    </source>
</evidence>
<sequence length="210" mass="22892">MALISIAVVLLFMVVGSHEHGMLIDPVNRSSMWRKGYNTPANYEDNQLFCGGRSVQWEQNGGRCGECGDNYQLARPRPNENGGTFGTGIVVANYPAGSVIKTVTKLTANHLGHLEFRLCKLKSSGELESEECFAQYPLKVKGGSTIYNLPNQNTGNFEVELTLPNIKCEQCVLQWTYVTGNSWGICANGTGALGCGPQETFRTCSDISLT</sequence>
<dbReference type="InterPro" id="IPR004302">
    <property type="entry name" value="Cellulose/chitin-bd_N"/>
</dbReference>
<dbReference type="AlphaFoldDB" id="A0A2J7Q2K5"/>
<dbReference type="Proteomes" id="UP000235965">
    <property type="component" value="Unassembled WGS sequence"/>
</dbReference>
<feature type="signal peptide" evidence="1">
    <location>
        <begin position="1"/>
        <end position="17"/>
    </location>
</feature>
<dbReference type="InParanoid" id="A0A2J7Q2K5"/>
<dbReference type="OrthoDB" id="64893at2759"/>
<dbReference type="EMBL" id="NEVH01019370">
    <property type="protein sequence ID" value="PNF22818.1"/>
    <property type="molecule type" value="Genomic_DNA"/>
</dbReference>
<accession>A0A2J7Q2K5</accession>
<evidence type="ECO:0000259" key="2">
    <source>
        <dbReference type="Pfam" id="PF03067"/>
    </source>
</evidence>
<comment type="caution">
    <text evidence="3">The sequence shown here is derived from an EMBL/GenBank/DDBJ whole genome shotgun (WGS) entry which is preliminary data.</text>
</comment>
<dbReference type="SMR" id="A0A2J7Q2K5"/>
<dbReference type="Pfam" id="PF03067">
    <property type="entry name" value="LPMO_10"/>
    <property type="match status" value="1"/>
</dbReference>
<feature type="domain" description="Chitin-binding type-4" evidence="2">
    <location>
        <begin position="20"/>
        <end position="207"/>
    </location>
</feature>
<protein>
    <recommendedName>
        <fullName evidence="2">Chitin-binding type-4 domain-containing protein</fullName>
    </recommendedName>
</protein>
<evidence type="ECO:0000313" key="4">
    <source>
        <dbReference type="Proteomes" id="UP000235965"/>
    </source>
</evidence>
<organism evidence="3 4">
    <name type="scientific">Cryptotermes secundus</name>
    <dbReference type="NCBI Taxonomy" id="105785"/>
    <lineage>
        <taxon>Eukaryota</taxon>
        <taxon>Metazoa</taxon>
        <taxon>Ecdysozoa</taxon>
        <taxon>Arthropoda</taxon>
        <taxon>Hexapoda</taxon>
        <taxon>Insecta</taxon>
        <taxon>Pterygota</taxon>
        <taxon>Neoptera</taxon>
        <taxon>Polyneoptera</taxon>
        <taxon>Dictyoptera</taxon>
        <taxon>Blattodea</taxon>
        <taxon>Blattoidea</taxon>
        <taxon>Termitoidae</taxon>
        <taxon>Kalotermitidae</taxon>
        <taxon>Cryptotermitinae</taxon>
        <taxon>Cryptotermes</taxon>
    </lineage>
</organism>